<sequence>MHFNGGLFDGRRALPLDEGDIGLLIAADSLDWSLIDPTIFGTLFERFLDPKKWAQIGAHYTDADKIGRIIDPVILRPLRGQWSVGEGEGG</sequence>
<dbReference type="EMBL" id="CP063362">
    <property type="protein sequence ID" value="QRG05747.1"/>
    <property type="molecule type" value="Genomic_DNA"/>
</dbReference>
<gene>
    <name evidence="1" type="ORF">EZH22_22325</name>
</gene>
<name>A0A974PLF1_9HYPH</name>
<reference evidence="1 2" key="1">
    <citation type="submission" date="2020-10" db="EMBL/GenBank/DDBJ databases">
        <title>Degradation of 1,4-Dioxane by Xanthobacter sp. YN2, via a Novel Group-2 Soluble Di-Iron Monooxygenase.</title>
        <authorList>
            <person name="Ma F."/>
            <person name="Wang Y."/>
            <person name="Yang J."/>
            <person name="Guo H."/>
            <person name="Su D."/>
            <person name="Yu L."/>
        </authorList>
    </citation>
    <scope>NUCLEOTIDE SEQUENCE [LARGE SCALE GENOMIC DNA]</scope>
    <source>
        <strain evidence="1 2">YN2</strain>
    </source>
</reference>
<keyword evidence="2" id="KW-1185">Reference proteome</keyword>
<organism evidence="1 2">
    <name type="scientific">Xanthobacter dioxanivorans</name>
    <dbReference type="NCBI Taxonomy" id="2528964"/>
    <lineage>
        <taxon>Bacteria</taxon>
        <taxon>Pseudomonadati</taxon>
        <taxon>Pseudomonadota</taxon>
        <taxon>Alphaproteobacteria</taxon>
        <taxon>Hyphomicrobiales</taxon>
        <taxon>Xanthobacteraceae</taxon>
        <taxon>Xanthobacter</taxon>
    </lineage>
</organism>
<dbReference type="AlphaFoldDB" id="A0A974PLF1"/>
<dbReference type="RefSeq" id="WP_203192619.1">
    <property type="nucleotide sequence ID" value="NZ_CP063362.1"/>
</dbReference>
<protein>
    <submittedName>
        <fullName evidence="1">Uncharacterized protein</fullName>
    </submittedName>
</protein>
<proteinExistence type="predicted"/>
<evidence type="ECO:0000313" key="1">
    <source>
        <dbReference type="EMBL" id="QRG05747.1"/>
    </source>
</evidence>
<accession>A0A974PLF1</accession>
<dbReference type="KEGG" id="xdi:EZH22_22325"/>
<evidence type="ECO:0000313" key="2">
    <source>
        <dbReference type="Proteomes" id="UP000596427"/>
    </source>
</evidence>
<dbReference type="Proteomes" id="UP000596427">
    <property type="component" value="Chromosome"/>
</dbReference>